<dbReference type="AlphaFoldDB" id="A0A511JK27"/>
<organism evidence="2 3">
    <name type="scientific">Cellulomonas terrae</name>
    <dbReference type="NCBI Taxonomy" id="311234"/>
    <lineage>
        <taxon>Bacteria</taxon>
        <taxon>Bacillati</taxon>
        <taxon>Actinomycetota</taxon>
        <taxon>Actinomycetes</taxon>
        <taxon>Micrococcales</taxon>
        <taxon>Cellulomonadaceae</taxon>
        <taxon>Cellulomonas</taxon>
    </lineage>
</organism>
<dbReference type="OrthoDB" id="4097864at2"/>
<protein>
    <recommendedName>
        <fullName evidence="4">N-acetyltransferase domain-containing protein</fullName>
    </recommendedName>
</protein>
<dbReference type="EMBL" id="BJWH01000008">
    <property type="protein sequence ID" value="GEL98368.1"/>
    <property type="molecule type" value="Genomic_DNA"/>
</dbReference>
<evidence type="ECO:0000256" key="1">
    <source>
        <dbReference type="SAM" id="MobiDB-lite"/>
    </source>
</evidence>
<proteinExistence type="predicted"/>
<sequence length="283" mass="30522">MTVRARGRMRSRARQAAEGSPVSDHALDEYLFEAEQRGALHQVDGRRVVLDVTRDPVTDEQLTFLSYADDELWLADSALTGWLSNVRAGSAVVVRSTSGEAPSGRWRVLVRHVLLDAVGDAYVGRRSVARIRRADGRADDEFVAWCLAEAIRVGYAARAVVDGGIAALVDDVMEDPSRRSWVAEAPDGERIGQLTVRSCDDNLSLGLIGARTELVDTYATQDVGAVIDDLLTEALPSLELPVAATVTSPAPERERAILAGLASKGWRTAAVDWASLDDTAEVG</sequence>
<gene>
    <name evidence="2" type="ORF">CTE05_19150</name>
</gene>
<comment type="caution">
    <text evidence="2">The sequence shown here is derived from an EMBL/GenBank/DDBJ whole genome shotgun (WGS) entry which is preliminary data.</text>
</comment>
<reference evidence="2 3" key="1">
    <citation type="submission" date="2019-07" db="EMBL/GenBank/DDBJ databases">
        <title>Whole genome shotgun sequence of Cellulomonas terrae NBRC 100819.</title>
        <authorList>
            <person name="Hosoyama A."/>
            <person name="Uohara A."/>
            <person name="Ohji S."/>
            <person name="Ichikawa N."/>
        </authorList>
    </citation>
    <scope>NUCLEOTIDE SEQUENCE [LARGE SCALE GENOMIC DNA]</scope>
    <source>
        <strain evidence="2 3">NBRC 100819</strain>
    </source>
</reference>
<keyword evidence="3" id="KW-1185">Reference proteome</keyword>
<evidence type="ECO:0008006" key="4">
    <source>
        <dbReference type="Google" id="ProtNLM"/>
    </source>
</evidence>
<evidence type="ECO:0000313" key="2">
    <source>
        <dbReference type="EMBL" id="GEL98368.1"/>
    </source>
</evidence>
<dbReference type="RefSeq" id="WP_146845892.1">
    <property type="nucleotide sequence ID" value="NZ_BJWH01000008.1"/>
</dbReference>
<accession>A0A511JK27</accession>
<name>A0A511JK27_9CELL</name>
<feature type="region of interest" description="Disordered" evidence="1">
    <location>
        <begin position="1"/>
        <end position="21"/>
    </location>
</feature>
<evidence type="ECO:0000313" key="3">
    <source>
        <dbReference type="Proteomes" id="UP000321049"/>
    </source>
</evidence>
<dbReference type="Proteomes" id="UP000321049">
    <property type="component" value="Unassembled WGS sequence"/>
</dbReference>
<feature type="compositionally biased region" description="Basic residues" evidence="1">
    <location>
        <begin position="1"/>
        <end position="13"/>
    </location>
</feature>